<evidence type="ECO:0000313" key="6">
    <source>
        <dbReference type="Proteomes" id="UP000518266"/>
    </source>
</evidence>
<dbReference type="SUPFAM" id="SSF52058">
    <property type="entry name" value="L domain-like"/>
    <property type="match status" value="1"/>
</dbReference>
<dbReference type="Pfam" id="PF14843">
    <property type="entry name" value="GF_recep_IV"/>
    <property type="match status" value="1"/>
</dbReference>
<protein>
    <recommendedName>
        <fullName evidence="7">Receptor protein-tyrosine kinase</fullName>
    </recommendedName>
</protein>
<evidence type="ECO:0000256" key="1">
    <source>
        <dbReference type="ARBA" id="ARBA00023180"/>
    </source>
</evidence>
<keyword evidence="2" id="KW-1133">Transmembrane helix</keyword>
<keyword evidence="1" id="KW-0325">Glycoprotein</keyword>
<accession>A0A7J5Y2W0</accession>
<reference evidence="5 6" key="1">
    <citation type="submission" date="2020-03" db="EMBL/GenBank/DDBJ databases">
        <title>Dissostichus mawsoni Genome sequencing and assembly.</title>
        <authorList>
            <person name="Park H."/>
        </authorList>
    </citation>
    <scope>NUCLEOTIDE SEQUENCE [LARGE SCALE GENOMIC DNA]</scope>
    <source>
        <strain evidence="5">DM0001</strain>
        <tissue evidence="5">Muscle</tissue>
    </source>
</reference>
<sequence>MMKEWVQKDVYHNIEALDPEKLNVFRTVREITGYLNIQSWPDNMTDLSVFSNLATIGGRALYSGISLLVLKQQGITSLQLQSLREISAGNVHIAENSQLCYYSTVNWTRLFRAENQKVLIRNNQSPQKCSAKERMVCNPLCSDAGCWGPGPDQCLACRFFSRGRTCVKNCNLHEGDIREYANGSVCVECDAQCEQADDDSLTCNGPKPFSTLHSIIIIHYIIFILIIPI</sequence>
<dbReference type="EMBL" id="JAAKFY010000018">
    <property type="protein sequence ID" value="KAF3843007.1"/>
    <property type="molecule type" value="Genomic_DNA"/>
</dbReference>
<dbReference type="FunFam" id="2.10.220.10:FF:000002">
    <property type="entry name" value="Receptor protein-tyrosine kinase"/>
    <property type="match status" value="1"/>
</dbReference>
<dbReference type="Proteomes" id="UP000518266">
    <property type="component" value="Unassembled WGS sequence"/>
</dbReference>
<dbReference type="AlphaFoldDB" id="A0A7J5Y2W0"/>
<dbReference type="SUPFAM" id="SSF57184">
    <property type="entry name" value="Growth factor receptor domain"/>
    <property type="match status" value="1"/>
</dbReference>
<evidence type="ECO:0000313" key="5">
    <source>
        <dbReference type="EMBL" id="KAF3843007.1"/>
    </source>
</evidence>
<proteinExistence type="predicted"/>
<keyword evidence="2" id="KW-0812">Transmembrane</keyword>
<comment type="caution">
    <text evidence="5">The sequence shown here is derived from an EMBL/GenBank/DDBJ whole genome shotgun (WGS) entry which is preliminary data.</text>
</comment>
<organism evidence="5 6">
    <name type="scientific">Dissostichus mawsoni</name>
    <name type="common">Antarctic cod</name>
    <dbReference type="NCBI Taxonomy" id="36200"/>
    <lineage>
        <taxon>Eukaryota</taxon>
        <taxon>Metazoa</taxon>
        <taxon>Chordata</taxon>
        <taxon>Craniata</taxon>
        <taxon>Vertebrata</taxon>
        <taxon>Euteleostomi</taxon>
        <taxon>Actinopterygii</taxon>
        <taxon>Neopterygii</taxon>
        <taxon>Teleostei</taxon>
        <taxon>Neoteleostei</taxon>
        <taxon>Acanthomorphata</taxon>
        <taxon>Eupercaria</taxon>
        <taxon>Perciformes</taxon>
        <taxon>Notothenioidei</taxon>
        <taxon>Nototheniidae</taxon>
        <taxon>Dissostichus</taxon>
    </lineage>
</organism>
<dbReference type="InterPro" id="IPR036941">
    <property type="entry name" value="Rcpt_L-dom_sf"/>
</dbReference>
<name>A0A7J5Y2W0_DISMA</name>
<dbReference type="CDD" id="cd00064">
    <property type="entry name" value="FU"/>
    <property type="match status" value="1"/>
</dbReference>
<dbReference type="Pfam" id="PF01030">
    <property type="entry name" value="Recep_L_domain"/>
    <property type="match status" value="1"/>
</dbReference>
<keyword evidence="6" id="KW-1185">Reference proteome</keyword>
<dbReference type="InterPro" id="IPR006212">
    <property type="entry name" value="Furin_repeat"/>
</dbReference>
<dbReference type="SMART" id="SM00261">
    <property type="entry name" value="FU"/>
    <property type="match status" value="1"/>
</dbReference>
<evidence type="ECO:0000259" key="3">
    <source>
        <dbReference type="Pfam" id="PF01030"/>
    </source>
</evidence>
<feature type="domain" description="Growth factor receptor" evidence="4">
    <location>
        <begin position="136"/>
        <end position="210"/>
    </location>
</feature>
<gene>
    <name evidence="5" type="ORF">F7725_001856</name>
</gene>
<evidence type="ECO:0008006" key="7">
    <source>
        <dbReference type="Google" id="ProtNLM"/>
    </source>
</evidence>
<feature type="transmembrane region" description="Helical" evidence="2">
    <location>
        <begin position="209"/>
        <end position="227"/>
    </location>
</feature>
<keyword evidence="2" id="KW-0472">Membrane</keyword>
<dbReference type="InterPro" id="IPR009030">
    <property type="entry name" value="Growth_fac_rcpt_cys_sf"/>
</dbReference>
<dbReference type="OrthoDB" id="8922763at2759"/>
<feature type="domain" description="Receptor L-domain" evidence="3">
    <location>
        <begin position="19"/>
        <end position="109"/>
    </location>
</feature>
<evidence type="ECO:0000256" key="2">
    <source>
        <dbReference type="SAM" id="Phobius"/>
    </source>
</evidence>
<dbReference type="Gene3D" id="2.10.220.10">
    <property type="entry name" value="Hormone Receptor, Insulin-like Growth Factor Receptor 1, Chain A, domain 2"/>
    <property type="match status" value="1"/>
</dbReference>
<evidence type="ECO:0000259" key="4">
    <source>
        <dbReference type="Pfam" id="PF14843"/>
    </source>
</evidence>
<dbReference type="Gene3D" id="3.80.20.20">
    <property type="entry name" value="Receptor L-domain"/>
    <property type="match status" value="1"/>
</dbReference>
<dbReference type="InterPro" id="IPR000494">
    <property type="entry name" value="Rcpt_L-dom"/>
</dbReference>
<dbReference type="InterPro" id="IPR032778">
    <property type="entry name" value="GF_recep_IV"/>
</dbReference>